<reference evidence="2" key="1">
    <citation type="journal article" date="2022" name="Mol. Ecol. Resour.">
        <title>The genomes of chicory, endive, great burdock and yacon provide insights into Asteraceae palaeo-polyploidization history and plant inulin production.</title>
        <authorList>
            <person name="Fan W."/>
            <person name="Wang S."/>
            <person name="Wang H."/>
            <person name="Wang A."/>
            <person name="Jiang F."/>
            <person name="Liu H."/>
            <person name="Zhao H."/>
            <person name="Xu D."/>
            <person name="Zhang Y."/>
        </authorList>
    </citation>
    <scope>NUCLEOTIDE SEQUENCE [LARGE SCALE GENOMIC DNA]</scope>
    <source>
        <strain evidence="2">cv. Yunnan</strain>
    </source>
</reference>
<organism evidence="1 2">
    <name type="scientific">Smallanthus sonchifolius</name>
    <dbReference type="NCBI Taxonomy" id="185202"/>
    <lineage>
        <taxon>Eukaryota</taxon>
        <taxon>Viridiplantae</taxon>
        <taxon>Streptophyta</taxon>
        <taxon>Embryophyta</taxon>
        <taxon>Tracheophyta</taxon>
        <taxon>Spermatophyta</taxon>
        <taxon>Magnoliopsida</taxon>
        <taxon>eudicotyledons</taxon>
        <taxon>Gunneridae</taxon>
        <taxon>Pentapetalae</taxon>
        <taxon>asterids</taxon>
        <taxon>campanulids</taxon>
        <taxon>Asterales</taxon>
        <taxon>Asteraceae</taxon>
        <taxon>Asteroideae</taxon>
        <taxon>Heliantheae alliance</taxon>
        <taxon>Millerieae</taxon>
        <taxon>Smallanthus</taxon>
    </lineage>
</organism>
<proteinExistence type="predicted"/>
<comment type="caution">
    <text evidence="1">The sequence shown here is derived from an EMBL/GenBank/DDBJ whole genome shotgun (WGS) entry which is preliminary data.</text>
</comment>
<sequence length="804" mass="89014">MWLPPGYTESKDKYSHDPVSVKHHESSKRGGNGEGEQGGGNRFPFQIFWLPSKNDQVGKEHDLDLVANKGLSDTNNNEGSGSEGERETGNKHVVQKVKQASTNKEETRSKHAVQKVIPVMQAITNEENKNLKSIDTMVNSDSMEKTDNGSRASPKASKLPPVCLRIDPLPRKKKSSRSPSPGEKGRSNGAPINSPEPSPQQAQVLKKSKEEQSEGNIKTVDHANKVERDTHEANVPRGEGDESEKGRVEEVKNLSEHANKVEQDSHGGNEPRGKGDENEKEKKNLSEHEAALIIQSVYRGFEVRKSQPLKKLRKIYEVRKQVFELRNRIQDLESSSCTDGKKQVIIGETIMSLLLKLDTIQGLHPFVREARKSVAKELVGLQEKLDSLSFVKSETPTESLQQNEDDVIQGKNDQAQSKTSSCENHATESQYDDDAEASILEQQLVKSTGIQDKEPTICENQEVESQEGFGESHKEKFNQAPTECDEAMGMCATESQEGCDEQQLEDQAPTENDEALGSCENQEMESTESQNTIGEQQMESDKEKSDQECDEACENQEVEATESQEGFKTVQVELEKEKFHQAPTGSDDALGLGGNQEVGATKSQEGIGEPQLELDQAATECDEAVGLCENHATESREGCGEPQLELHKEKLEQECDDTPGLCESHEVKATDCVDNDSQELNNNRPVESEVHVDNSIQDVVPGTNTMCDSADDNNLVHGDDENVQMDELPKAKEVQVPAEGGLVEENEKLRVAVEELMKAGKEQLGMIRELTGRVKDLEKKLSKKKKIKVNKCRRSRGGCVVQKD</sequence>
<protein>
    <submittedName>
        <fullName evidence="1">Uncharacterized protein</fullName>
    </submittedName>
</protein>
<dbReference type="EMBL" id="CM042018">
    <property type="protein sequence ID" value="KAI3829259.1"/>
    <property type="molecule type" value="Genomic_DNA"/>
</dbReference>
<evidence type="ECO:0000313" key="2">
    <source>
        <dbReference type="Proteomes" id="UP001056120"/>
    </source>
</evidence>
<name>A0ACB9KAH0_9ASTR</name>
<reference evidence="1 2" key="2">
    <citation type="journal article" date="2022" name="Mol. Ecol. Resour.">
        <title>The genomes of chicory, endive, great burdock and yacon provide insights into Asteraceae paleo-polyploidization history and plant inulin production.</title>
        <authorList>
            <person name="Fan W."/>
            <person name="Wang S."/>
            <person name="Wang H."/>
            <person name="Wang A."/>
            <person name="Jiang F."/>
            <person name="Liu H."/>
            <person name="Zhao H."/>
            <person name="Xu D."/>
            <person name="Zhang Y."/>
        </authorList>
    </citation>
    <scope>NUCLEOTIDE SEQUENCE [LARGE SCALE GENOMIC DNA]</scope>
    <source>
        <strain evidence="2">cv. Yunnan</strain>
        <tissue evidence="1">Leaves</tissue>
    </source>
</reference>
<gene>
    <name evidence="1" type="ORF">L1987_03378</name>
</gene>
<accession>A0ACB9KAH0</accession>
<evidence type="ECO:0000313" key="1">
    <source>
        <dbReference type="EMBL" id="KAI3829259.1"/>
    </source>
</evidence>
<keyword evidence="2" id="KW-1185">Reference proteome</keyword>
<dbReference type="Proteomes" id="UP001056120">
    <property type="component" value="Linkage Group LG01"/>
</dbReference>